<dbReference type="OrthoDB" id="118340at2"/>
<feature type="region of interest" description="Disordered" evidence="1">
    <location>
        <begin position="105"/>
        <end position="146"/>
    </location>
</feature>
<dbReference type="Proteomes" id="UP000184221">
    <property type="component" value="Unassembled WGS sequence"/>
</dbReference>
<dbReference type="STRING" id="996342.SAMN05443551_0096"/>
<keyword evidence="3" id="KW-1185">Reference proteome</keyword>
<evidence type="ECO:0000313" key="2">
    <source>
        <dbReference type="EMBL" id="SHI07361.1"/>
    </source>
</evidence>
<name>A0A1M5Y5K0_9RHOB</name>
<dbReference type="Pfam" id="PF13692">
    <property type="entry name" value="Glyco_trans_1_4"/>
    <property type="match status" value="1"/>
</dbReference>
<gene>
    <name evidence="2" type="ORF">SAMN05443551_0096</name>
</gene>
<evidence type="ECO:0000256" key="1">
    <source>
        <dbReference type="SAM" id="MobiDB-lite"/>
    </source>
</evidence>
<dbReference type="CDD" id="cd01635">
    <property type="entry name" value="Glycosyltransferase_GTB-type"/>
    <property type="match status" value="1"/>
</dbReference>
<dbReference type="Gene3D" id="3.40.50.2000">
    <property type="entry name" value="Glycogen Phosphorylase B"/>
    <property type="match status" value="1"/>
</dbReference>
<evidence type="ECO:0000313" key="3">
    <source>
        <dbReference type="Proteomes" id="UP000184221"/>
    </source>
</evidence>
<reference evidence="2 3" key="1">
    <citation type="submission" date="2016-11" db="EMBL/GenBank/DDBJ databases">
        <authorList>
            <person name="Jaros S."/>
            <person name="Januszkiewicz K."/>
            <person name="Wedrychowicz H."/>
        </authorList>
    </citation>
    <scope>NUCLEOTIDE SEQUENCE [LARGE SCALE GENOMIC DNA]</scope>
    <source>
        <strain evidence="2 3">DSM 29431</strain>
    </source>
</reference>
<dbReference type="AlphaFoldDB" id="A0A1M5Y5K0"/>
<dbReference type="PANTHER" id="PTHR46656:SF3">
    <property type="entry name" value="PUTATIVE-RELATED"/>
    <property type="match status" value="1"/>
</dbReference>
<proteinExistence type="predicted"/>
<feature type="compositionally biased region" description="Low complexity" evidence="1">
    <location>
        <begin position="131"/>
        <end position="146"/>
    </location>
</feature>
<dbReference type="SUPFAM" id="SSF53756">
    <property type="entry name" value="UDP-Glycosyltransferase/glycogen phosphorylase"/>
    <property type="match status" value="1"/>
</dbReference>
<dbReference type="PANTHER" id="PTHR46656">
    <property type="entry name" value="PUTATIVE-RELATED"/>
    <property type="match status" value="1"/>
</dbReference>
<protein>
    <submittedName>
        <fullName evidence="2">Glycosyl transferases group 1</fullName>
    </submittedName>
</protein>
<dbReference type="RefSeq" id="WP_072780186.1">
    <property type="nucleotide sequence ID" value="NZ_FQXC01000012.1"/>
</dbReference>
<sequence>MRWPDRLGRALRRLTGRRDYLDGIQGGAIVGWALPKPGAGPVPVALYDGPVRLADALAHQFRADLRDAGLAEGRCGFAFALPEHAQDLRVCRLDGPRPIEIGRLAWDPRDPRASPARVQAARPASPRHDMPGLAALRAPPRPARAGRTALTPRQALLFDETDPETGAPLPGPLSAYLAYLRPRHRLETQFDWDSAPEEAAHFLNWMLTSYAPMRAGLRPPLSARCIGWLNAPVVIPGQRTHLSRATWAALQAVPHLRQGMDFGNPGWVDSVIYWWAVHQAPALSAEDCLVPDAYVTRLAGRPEDGPFPLSRYLLRWVEETPAMAQFSTTRKEDRRQITLAAMVRAAERPDTLRYIPWASIETLLVQDSDGQTPLGAYARTLDRQDRRITPRDYAACLRGRGYDMDARRFTTRTAEGHRLHAAALPAPALQDAVPVDLQVIGPVTKASGLGQAMRAAVAALQTTGMDVQVVNFDLDNPAPDTDVPHVPFAEARPARISLVHLNAESLPLLTAYAPDLTDGSYTAAYMFWELTRPATCHALALKMVDEIWAASDHGKAIYAEAFDGPVRVMGLANTVAPAADPLGARAGFVARTGFTADSFLCMASFDSFSFVQRKNPLGLIRAFRDAFPQGGAQLLLKTQNRARVSDLAQHKVWAEIDALTKGDARFRILDETLDRDALLALTAGADAYLSLHRAEGWGFGMIEAMALGVPVLATGYSGNLAYCEDRTAWLVPAAEVAPAPQDYMFTPDGGLWGEPDHRAAVTLLRQMQGEPDLRARKARAAQARVLRDFSAEAIGKRYATRIETMLRQGKAPKTDRAA</sequence>
<accession>A0A1M5Y5K0</accession>
<keyword evidence="2" id="KW-0808">Transferase</keyword>
<dbReference type="EMBL" id="FQXC01000012">
    <property type="protein sequence ID" value="SHI07361.1"/>
    <property type="molecule type" value="Genomic_DNA"/>
</dbReference>
<organism evidence="2 3">
    <name type="scientific">Marivita hallyeonensis</name>
    <dbReference type="NCBI Taxonomy" id="996342"/>
    <lineage>
        <taxon>Bacteria</taxon>
        <taxon>Pseudomonadati</taxon>
        <taxon>Pseudomonadota</taxon>
        <taxon>Alphaproteobacteria</taxon>
        <taxon>Rhodobacterales</taxon>
        <taxon>Roseobacteraceae</taxon>
        <taxon>Marivita</taxon>
    </lineage>
</organism>
<dbReference type="GO" id="GO:0016740">
    <property type="term" value="F:transferase activity"/>
    <property type="evidence" value="ECO:0007669"/>
    <property type="project" value="UniProtKB-KW"/>
</dbReference>